<dbReference type="AlphaFoldDB" id="A0A915HQQ1"/>
<sequence length="384" mass="39437">MECPPNAVFNSFLQTCTSVYSTVVNGSSFLSSAIVYDFPSCPDGSRTNLFCQAGICPRDYDCYNGGCCPKPALTIAMDPRVRKFCPDGLEATFPCRSNEECADGYTCAEIGSTSFCCREKHNALNLRQQFVSYQNNCPGPVTPYTSVLLCATGSQCPGGNVCPTAGFCCPSVTNSPTQPATICLDGSTPLGPCLNGNCFAPGYTCQNGLCCKTNIVGPVLPQPGSGCSAPIAPTPHNPSVHCVPGSLCPNGSPCPSNGVCCTPSYQNCPDGSQSAGQCANSMQCVPGYTCQNGACCRSTGLCPDNSPAFGVCSPSGACGFGMSCTPNGLCCSTASQLCPDNSQPAGACINGFCGAGFTCVANLNYCCRSSGSVANINDLFGQSN</sequence>
<dbReference type="OMA" id="PGYTCQN"/>
<dbReference type="WBParaSite" id="nRc.2.0.1.t03785-RA">
    <property type="protein sequence ID" value="nRc.2.0.1.t03785-RA"/>
    <property type="gene ID" value="nRc.2.0.1.g03785"/>
</dbReference>
<dbReference type="SMART" id="SM00289">
    <property type="entry name" value="WR1"/>
    <property type="match status" value="7"/>
</dbReference>
<reference evidence="2" key="1">
    <citation type="submission" date="2022-11" db="UniProtKB">
        <authorList>
            <consortium name="WormBaseParasite"/>
        </authorList>
    </citation>
    <scope>IDENTIFICATION</scope>
</reference>
<organism evidence="1 2">
    <name type="scientific">Romanomermis culicivorax</name>
    <name type="common">Nematode worm</name>
    <dbReference type="NCBI Taxonomy" id="13658"/>
    <lineage>
        <taxon>Eukaryota</taxon>
        <taxon>Metazoa</taxon>
        <taxon>Ecdysozoa</taxon>
        <taxon>Nematoda</taxon>
        <taxon>Enoplea</taxon>
        <taxon>Dorylaimia</taxon>
        <taxon>Mermithida</taxon>
        <taxon>Mermithoidea</taxon>
        <taxon>Mermithidae</taxon>
        <taxon>Romanomermis</taxon>
    </lineage>
</organism>
<name>A0A915HQQ1_ROMCU</name>
<dbReference type="PANTHER" id="PTHR34150:SF4">
    <property type="entry name" value="CHITIN BINDING DOMAIN (CHTBD2) CONTAINING"/>
    <property type="match status" value="1"/>
</dbReference>
<dbReference type="InterPro" id="IPR006150">
    <property type="entry name" value="Cys_repeat_1"/>
</dbReference>
<evidence type="ECO:0000313" key="1">
    <source>
        <dbReference type="Proteomes" id="UP000887565"/>
    </source>
</evidence>
<protein>
    <submittedName>
        <fullName evidence="2">CC domain-containing protein</fullName>
    </submittedName>
</protein>
<keyword evidence="1" id="KW-1185">Reference proteome</keyword>
<evidence type="ECO:0000313" key="2">
    <source>
        <dbReference type="WBParaSite" id="nRc.2.0.1.t03785-RA"/>
    </source>
</evidence>
<dbReference type="PANTHER" id="PTHR34150">
    <property type="entry name" value="PROTEIN CBG08832-RELATED"/>
    <property type="match status" value="1"/>
</dbReference>
<accession>A0A915HQQ1</accession>
<dbReference type="Proteomes" id="UP000887565">
    <property type="component" value="Unplaced"/>
</dbReference>
<proteinExistence type="predicted"/>